<accession>A0A0E9W2N0</accession>
<protein>
    <submittedName>
        <fullName evidence="1">Uncharacterized protein</fullName>
    </submittedName>
</protein>
<organism evidence="1">
    <name type="scientific">Anguilla anguilla</name>
    <name type="common">European freshwater eel</name>
    <name type="synonym">Muraena anguilla</name>
    <dbReference type="NCBI Taxonomy" id="7936"/>
    <lineage>
        <taxon>Eukaryota</taxon>
        <taxon>Metazoa</taxon>
        <taxon>Chordata</taxon>
        <taxon>Craniata</taxon>
        <taxon>Vertebrata</taxon>
        <taxon>Euteleostomi</taxon>
        <taxon>Actinopterygii</taxon>
        <taxon>Neopterygii</taxon>
        <taxon>Teleostei</taxon>
        <taxon>Anguilliformes</taxon>
        <taxon>Anguillidae</taxon>
        <taxon>Anguilla</taxon>
    </lineage>
</organism>
<dbReference type="EMBL" id="GBXM01023923">
    <property type="protein sequence ID" value="JAH84654.1"/>
    <property type="molecule type" value="Transcribed_RNA"/>
</dbReference>
<sequence>MISATLVCTTFNDFD</sequence>
<reference evidence="1" key="1">
    <citation type="submission" date="2014-11" db="EMBL/GenBank/DDBJ databases">
        <authorList>
            <person name="Amaro Gonzalez C."/>
        </authorList>
    </citation>
    <scope>NUCLEOTIDE SEQUENCE</scope>
</reference>
<evidence type="ECO:0000313" key="1">
    <source>
        <dbReference type="EMBL" id="JAH84654.1"/>
    </source>
</evidence>
<proteinExistence type="predicted"/>
<name>A0A0E9W2N0_ANGAN</name>
<reference evidence="1" key="2">
    <citation type="journal article" date="2015" name="Fish Shellfish Immunol.">
        <title>Early steps in the European eel (Anguilla anguilla)-Vibrio vulnificus interaction in the gills: Role of the RtxA13 toxin.</title>
        <authorList>
            <person name="Callol A."/>
            <person name="Pajuelo D."/>
            <person name="Ebbesson L."/>
            <person name="Teles M."/>
            <person name="MacKenzie S."/>
            <person name="Amaro C."/>
        </authorList>
    </citation>
    <scope>NUCLEOTIDE SEQUENCE</scope>
</reference>